<dbReference type="EMBL" id="BGPR01003771">
    <property type="protein sequence ID" value="GBM92208.1"/>
    <property type="molecule type" value="Genomic_DNA"/>
</dbReference>
<reference evidence="1 2" key="1">
    <citation type="journal article" date="2019" name="Sci. Rep.">
        <title>Orb-weaving spider Araneus ventricosus genome elucidates the spidroin gene catalogue.</title>
        <authorList>
            <person name="Kono N."/>
            <person name="Nakamura H."/>
            <person name="Ohtoshi R."/>
            <person name="Moran D.A.P."/>
            <person name="Shinohara A."/>
            <person name="Yoshida Y."/>
            <person name="Fujiwara M."/>
            <person name="Mori M."/>
            <person name="Tomita M."/>
            <person name="Arakawa K."/>
        </authorList>
    </citation>
    <scope>NUCLEOTIDE SEQUENCE [LARGE SCALE GENOMIC DNA]</scope>
</reference>
<proteinExistence type="predicted"/>
<comment type="caution">
    <text evidence="1">The sequence shown here is derived from an EMBL/GenBank/DDBJ whole genome shotgun (WGS) entry which is preliminary data.</text>
</comment>
<dbReference type="AlphaFoldDB" id="A0A4Y2JRT7"/>
<gene>
    <name evidence="1" type="ORF">AVEN_58229_1</name>
</gene>
<dbReference type="Proteomes" id="UP000499080">
    <property type="component" value="Unassembled WGS sequence"/>
</dbReference>
<protein>
    <submittedName>
        <fullName evidence="1">Uncharacterized protein</fullName>
    </submittedName>
</protein>
<accession>A0A4Y2JRT7</accession>
<evidence type="ECO:0000313" key="1">
    <source>
        <dbReference type="EMBL" id="GBM92208.1"/>
    </source>
</evidence>
<keyword evidence="2" id="KW-1185">Reference proteome</keyword>
<organism evidence="1 2">
    <name type="scientific">Araneus ventricosus</name>
    <name type="common">Orbweaver spider</name>
    <name type="synonym">Epeira ventricosa</name>
    <dbReference type="NCBI Taxonomy" id="182803"/>
    <lineage>
        <taxon>Eukaryota</taxon>
        <taxon>Metazoa</taxon>
        <taxon>Ecdysozoa</taxon>
        <taxon>Arthropoda</taxon>
        <taxon>Chelicerata</taxon>
        <taxon>Arachnida</taxon>
        <taxon>Araneae</taxon>
        <taxon>Araneomorphae</taxon>
        <taxon>Entelegynae</taxon>
        <taxon>Araneoidea</taxon>
        <taxon>Araneidae</taxon>
        <taxon>Araneus</taxon>
    </lineage>
</organism>
<sequence length="119" mass="13212">MPVEASVPSVNQFIETNIDDIRVKVAESLNNGFLKFGIGPEMATYQVLLQLSEEIKITSCQIGLYEGCSNTFYQKRCTKKRVVRTLCGQALSSNNRARFESSPCSLLRIALCDQSSLAQ</sequence>
<name>A0A4Y2JRT7_ARAVE</name>
<evidence type="ECO:0000313" key="2">
    <source>
        <dbReference type="Proteomes" id="UP000499080"/>
    </source>
</evidence>